<dbReference type="Proteomes" id="UP000001882">
    <property type="component" value="Chromosome"/>
</dbReference>
<dbReference type="GeneID" id="8682212"/>
<dbReference type="Gene3D" id="3.30.70.2200">
    <property type="match status" value="1"/>
</dbReference>
<dbReference type="InParanoid" id="D1Z1D2"/>
<protein>
    <submittedName>
        <fullName evidence="1">Uncharacterized protein</fullName>
    </submittedName>
</protein>
<reference evidence="1 2" key="1">
    <citation type="journal article" date="2007" name="Appl. Environ. Microbiol.">
        <title>Isolation of key methanogens for global methane emission from rice paddy fields: a novel isolate affiliated with the clone cluster rice cluster I.</title>
        <authorList>
            <person name="Sakai S."/>
            <person name="Imachi H."/>
            <person name="Sekiguchi Y."/>
            <person name="Ohashi A."/>
            <person name="Harada H."/>
            <person name="Kamagata Y."/>
        </authorList>
    </citation>
    <scope>NUCLEOTIDE SEQUENCE [LARGE SCALE GENOMIC DNA]</scope>
    <source>
        <strain evidence="2">DSM 17711 / JCM 13418 / NBRC 101707 / SANAE</strain>
    </source>
</reference>
<accession>D1Z1D2</accession>
<reference evidence="1 2" key="2">
    <citation type="journal article" date="2008" name="Int. J. Syst. Evol. Microbiol.">
        <title>Methanocella paludicola gen. nov., sp. nov., a methane-producing archaeon, the first isolate of the lineage 'Rice Cluster I', and proposal of the new archaeal order Methanocellales ord. nov.</title>
        <authorList>
            <person name="Sakai S."/>
            <person name="Imachi H."/>
            <person name="Hanada S."/>
            <person name="Ohashi A."/>
            <person name="Harada H."/>
            <person name="Kamagata Y."/>
        </authorList>
    </citation>
    <scope>NUCLEOTIDE SEQUENCE [LARGE SCALE GENOMIC DNA]</scope>
    <source>
        <strain evidence="2">DSM 17711 / JCM 13418 / NBRC 101707 / SANAE</strain>
    </source>
</reference>
<gene>
    <name evidence="1" type="ordered locus">MCP_2432</name>
</gene>
<organism evidence="1 2">
    <name type="scientific">Methanocella paludicola (strain DSM 17711 / JCM 13418 / NBRC 101707 / SANAE)</name>
    <dbReference type="NCBI Taxonomy" id="304371"/>
    <lineage>
        <taxon>Archaea</taxon>
        <taxon>Methanobacteriati</taxon>
        <taxon>Methanobacteriota</taxon>
        <taxon>Stenosarchaea group</taxon>
        <taxon>Methanomicrobia</taxon>
        <taxon>Methanocellales</taxon>
        <taxon>Methanocellaceae</taxon>
        <taxon>Methanocella</taxon>
    </lineage>
</organism>
<name>D1Z1D2_METPS</name>
<sequence>MLKSLEKRKELLGLIEKIARDKGFFDVYDLSGASGMPRSTVQDWVNRFVDDGCISVLEERSGRKRAKYAMRRIRSLPASACRRIFTTVDGDIVEIFHECRSEGCIAFCEYMYAIGNPRVRKNGLILRQKVKTGPVASVANESLDLEKVTVSNGLVYQHIRTFGGPAYSLTEMMESADGVLDIKYSKKGDYVEGIVVTEALTHMAIGVDDTDDADSGATFALTLSMLDLLSSIEGVRRISHNVGFLYPDVPGKTAGNAVSYIELAVKKELVESLIQRAADYLREQTHSKDTGMAVKIGLKACPELLSFACRARNGVVTIDEAQAAARKSRVRTYEITGERGIIGAVASLGMIDSPPEALMDVKTPILTG</sequence>
<dbReference type="AlphaFoldDB" id="D1Z1D2"/>
<evidence type="ECO:0000313" key="1">
    <source>
        <dbReference type="EMBL" id="BAI62504.1"/>
    </source>
</evidence>
<dbReference type="STRING" id="304371.MCP_2432"/>
<dbReference type="OrthoDB" id="52716at2157"/>
<dbReference type="PANTHER" id="PTHR40705">
    <property type="entry name" value="TRNA(ILE2) 2-AGMATINYLCYTIDINE SYNTHETASE TIAS"/>
    <property type="match status" value="1"/>
</dbReference>
<evidence type="ECO:0000313" key="2">
    <source>
        <dbReference type="Proteomes" id="UP000001882"/>
    </source>
</evidence>
<dbReference type="KEGG" id="mpd:MCP_2432"/>
<dbReference type="EMBL" id="AP011532">
    <property type="protein sequence ID" value="BAI62504.1"/>
    <property type="molecule type" value="Genomic_DNA"/>
</dbReference>
<dbReference type="PANTHER" id="PTHR40705:SF2">
    <property type="entry name" value="DUF1743 DOMAIN-CONTAINING PROTEIN"/>
    <property type="match status" value="1"/>
</dbReference>
<dbReference type="RefSeq" id="WP_012901178.1">
    <property type="nucleotide sequence ID" value="NC_013665.1"/>
</dbReference>
<proteinExistence type="predicted"/>
<keyword evidence="2" id="KW-1185">Reference proteome</keyword>
<reference evidence="2" key="3">
    <citation type="journal article" date="2011" name="PLoS ONE">
        <title>Genome sequence of a mesophilic hydrogenotrophic methanogen Methanocella paludicola, the first cultivated representative of the order Methanocellales.</title>
        <authorList>
            <person name="Sakai S."/>
            <person name="Takaki Y."/>
            <person name="Shimamura S."/>
            <person name="Sekine M."/>
            <person name="Tajima T."/>
            <person name="Kosugi H."/>
            <person name="Ichikawa N."/>
            <person name="Tasumi E."/>
            <person name="Hiraki A.T."/>
            <person name="Shimizu A."/>
            <person name="Kato Y."/>
            <person name="Nishiko R."/>
            <person name="Mori K."/>
            <person name="Fujita N."/>
            <person name="Imachi H."/>
            <person name="Takai K."/>
        </authorList>
    </citation>
    <scope>NUCLEOTIDE SEQUENCE [LARGE SCALE GENOMIC DNA]</scope>
    <source>
        <strain evidence="2">DSM 17711 / JCM 13418 / NBRC 101707 / SANAE</strain>
    </source>
</reference>
<dbReference type="eggNOG" id="arCOG01116">
    <property type="taxonomic scope" value="Archaea"/>
</dbReference>